<gene>
    <name evidence="2" type="ORF">DM01DRAFT_305641</name>
</gene>
<organism evidence="2 3">
    <name type="scientific">Hesseltinella vesiculosa</name>
    <dbReference type="NCBI Taxonomy" id="101127"/>
    <lineage>
        <taxon>Eukaryota</taxon>
        <taxon>Fungi</taxon>
        <taxon>Fungi incertae sedis</taxon>
        <taxon>Mucoromycota</taxon>
        <taxon>Mucoromycotina</taxon>
        <taxon>Mucoromycetes</taxon>
        <taxon>Mucorales</taxon>
        <taxon>Cunninghamellaceae</taxon>
        <taxon>Hesseltinella</taxon>
    </lineage>
</organism>
<dbReference type="SMART" id="SM00256">
    <property type="entry name" value="FBOX"/>
    <property type="match status" value="1"/>
</dbReference>
<accession>A0A1X2GE67</accession>
<comment type="caution">
    <text evidence="2">The sequence shown here is derived from an EMBL/GenBank/DDBJ whole genome shotgun (WGS) entry which is preliminary data.</text>
</comment>
<dbReference type="InterPro" id="IPR036047">
    <property type="entry name" value="F-box-like_dom_sf"/>
</dbReference>
<dbReference type="EMBL" id="MCGT01000020">
    <property type="protein sequence ID" value="ORX51675.1"/>
    <property type="molecule type" value="Genomic_DNA"/>
</dbReference>
<dbReference type="AlphaFoldDB" id="A0A1X2GE67"/>
<dbReference type="Proteomes" id="UP000242146">
    <property type="component" value="Unassembled WGS sequence"/>
</dbReference>
<dbReference type="Gene3D" id="3.80.10.10">
    <property type="entry name" value="Ribonuclease Inhibitor"/>
    <property type="match status" value="1"/>
</dbReference>
<dbReference type="SUPFAM" id="SSF52047">
    <property type="entry name" value="RNI-like"/>
    <property type="match status" value="1"/>
</dbReference>
<evidence type="ECO:0000259" key="1">
    <source>
        <dbReference type="PROSITE" id="PS50181"/>
    </source>
</evidence>
<reference evidence="2 3" key="1">
    <citation type="submission" date="2016-07" db="EMBL/GenBank/DDBJ databases">
        <title>Pervasive Adenine N6-methylation of Active Genes in Fungi.</title>
        <authorList>
            <consortium name="DOE Joint Genome Institute"/>
            <person name="Mondo S.J."/>
            <person name="Dannebaum R.O."/>
            <person name="Kuo R.C."/>
            <person name="Labutti K."/>
            <person name="Haridas S."/>
            <person name="Kuo A."/>
            <person name="Salamov A."/>
            <person name="Ahrendt S.R."/>
            <person name="Lipzen A."/>
            <person name="Sullivan W."/>
            <person name="Andreopoulos W.B."/>
            <person name="Clum A."/>
            <person name="Lindquist E."/>
            <person name="Daum C."/>
            <person name="Ramamoorthy G.K."/>
            <person name="Gryganskyi A."/>
            <person name="Culley D."/>
            <person name="Magnuson J.K."/>
            <person name="James T.Y."/>
            <person name="O'Malley M.A."/>
            <person name="Stajich J.E."/>
            <person name="Spatafora J.W."/>
            <person name="Visel A."/>
            <person name="Grigoriev I.V."/>
        </authorList>
    </citation>
    <scope>NUCLEOTIDE SEQUENCE [LARGE SCALE GENOMIC DNA]</scope>
    <source>
        <strain evidence="2 3">NRRL 3301</strain>
    </source>
</reference>
<evidence type="ECO:0000313" key="3">
    <source>
        <dbReference type="Proteomes" id="UP000242146"/>
    </source>
</evidence>
<dbReference type="SUPFAM" id="SSF81383">
    <property type="entry name" value="F-box domain"/>
    <property type="match status" value="1"/>
</dbReference>
<dbReference type="InterPro" id="IPR001810">
    <property type="entry name" value="F-box_dom"/>
</dbReference>
<dbReference type="CDD" id="cd09917">
    <property type="entry name" value="F-box_SF"/>
    <property type="match status" value="1"/>
</dbReference>
<evidence type="ECO:0000313" key="2">
    <source>
        <dbReference type="EMBL" id="ORX51675.1"/>
    </source>
</evidence>
<proteinExistence type="predicted"/>
<name>A0A1X2GE67_9FUNG</name>
<dbReference type="STRING" id="101127.A0A1X2GE67"/>
<feature type="domain" description="F-box" evidence="1">
    <location>
        <begin position="1"/>
        <end position="51"/>
    </location>
</feature>
<protein>
    <recommendedName>
        <fullName evidence="1">F-box domain-containing protein</fullName>
    </recommendedName>
</protein>
<sequence>MGLTENLPTEILNEIFSYFQDIQDFTTLNTLRQVCRQWQQVIDIPSRWQVIFMNRPLSVQQLKRYMHAHRPFIHRLTLHQVKDEMLRHVLTDYPALEYLCVTQWTTLTHHSFRLFKYGHIRQLVLVGGNKDPFLALDAPALVRLLEMCPLITCLDIQQCLMPIKSIQSVIKALQTNPIQSRIESLTLPIQYPCTHSERLLLGQYLPSLTYLHLLV</sequence>
<dbReference type="InterPro" id="IPR032675">
    <property type="entry name" value="LRR_dom_sf"/>
</dbReference>
<dbReference type="PROSITE" id="PS50181">
    <property type="entry name" value="FBOX"/>
    <property type="match status" value="1"/>
</dbReference>
<dbReference type="Pfam" id="PF12937">
    <property type="entry name" value="F-box-like"/>
    <property type="match status" value="1"/>
</dbReference>
<dbReference type="OrthoDB" id="550575at2759"/>
<keyword evidence="3" id="KW-1185">Reference proteome</keyword>